<evidence type="ECO:0000256" key="10">
    <source>
        <dbReference type="ARBA" id="ARBA00034478"/>
    </source>
</evidence>
<evidence type="ECO:0000256" key="8">
    <source>
        <dbReference type="ARBA" id="ARBA00023027"/>
    </source>
</evidence>
<evidence type="ECO:0000256" key="3">
    <source>
        <dbReference type="ARBA" id="ARBA00006743"/>
    </source>
</evidence>
<evidence type="ECO:0000256" key="6">
    <source>
        <dbReference type="ARBA" id="ARBA00022827"/>
    </source>
</evidence>
<keyword evidence="6 12" id="KW-0274">FAD</keyword>
<keyword evidence="8" id="KW-0520">NAD</keyword>
<comment type="pathway">
    <text evidence="10">Amino-acid biosynthesis; L-methionine biosynthesis via de novo pathway.</text>
</comment>
<keyword evidence="9" id="KW-0486">Methionine biosynthesis</keyword>
<keyword evidence="5 12" id="KW-0285">Flavoprotein</keyword>
<comment type="cofactor">
    <cofactor evidence="1 12">
        <name>FAD</name>
        <dbReference type="ChEBI" id="CHEBI:57692"/>
    </cofactor>
</comment>
<evidence type="ECO:0000256" key="11">
    <source>
        <dbReference type="ARBA" id="ARBA00048628"/>
    </source>
</evidence>
<keyword evidence="4" id="KW-0028">Amino-acid biosynthesis</keyword>
<evidence type="ECO:0000256" key="4">
    <source>
        <dbReference type="ARBA" id="ARBA00022605"/>
    </source>
</evidence>
<evidence type="ECO:0000256" key="12">
    <source>
        <dbReference type="RuleBase" id="RU003862"/>
    </source>
</evidence>
<dbReference type="GO" id="GO:0005829">
    <property type="term" value="C:cytosol"/>
    <property type="evidence" value="ECO:0007669"/>
    <property type="project" value="InterPro"/>
</dbReference>
<dbReference type="CDD" id="cd00537">
    <property type="entry name" value="MTHFR"/>
    <property type="match status" value="1"/>
</dbReference>
<dbReference type="GO" id="GO:0009086">
    <property type="term" value="P:methionine biosynthetic process"/>
    <property type="evidence" value="ECO:0007669"/>
    <property type="project" value="UniProtKB-KW"/>
</dbReference>
<keyword evidence="15" id="KW-1185">Reference proteome</keyword>
<dbReference type="Proteomes" id="UP000523079">
    <property type="component" value="Unassembled WGS sequence"/>
</dbReference>
<organism evidence="14 15">
    <name type="scientific">Microlunatus kandeliicorticis</name>
    <dbReference type="NCBI Taxonomy" id="1759536"/>
    <lineage>
        <taxon>Bacteria</taxon>
        <taxon>Bacillati</taxon>
        <taxon>Actinomycetota</taxon>
        <taxon>Actinomycetes</taxon>
        <taxon>Propionibacteriales</taxon>
        <taxon>Propionibacteriaceae</taxon>
        <taxon>Microlunatus</taxon>
    </lineage>
</organism>
<dbReference type="SUPFAM" id="SSF51730">
    <property type="entry name" value="FAD-linked oxidoreductase"/>
    <property type="match status" value="1"/>
</dbReference>
<dbReference type="EMBL" id="JACGWT010000003">
    <property type="protein sequence ID" value="MBA8794330.1"/>
    <property type="molecule type" value="Genomic_DNA"/>
</dbReference>
<dbReference type="GO" id="GO:0106312">
    <property type="term" value="F:methylenetetrahydrofolate reductase (NADH) activity"/>
    <property type="evidence" value="ECO:0007669"/>
    <property type="project" value="UniProtKB-EC"/>
</dbReference>
<comment type="pathway">
    <text evidence="2 12">One-carbon metabolism; tetrahydrofolate interconversion.</text>
</comment>
<dbReference type="PANTHER" id="PTHR45754">
    <property type="entry name" value="METHYLENETETRAHYDROFOLATE REDUCTASE"/>
    <property type="match status" value="1"/>
</dbReference>
<dbReference type="InterPro" id="IPR029041">
    <property type="entry name" value="FAD-linked_oxidoreductase-like"/>
</dbReference>
<feature type="region of interest" description="Disordered" evidence="13">
    <location>
        <begin position="1"/>
        <end position="35"/>
    </location>
</feature>
<evidence type="ECO:0000256" key="7">
    <source>
        <dbReference type="ARBA" id="ARBA00023002"/>
    </source>
</evidence>
<dbReference type="GO" id="GO:0035999">
    <property type="term" value="P:tetrahydrofolate interconversion"/>
    <property type="evidence" value="ECO:0007669"/>
    <property type="project" value="UniProtKB-UniPathway"/>
</dbReference>
<gene>
    <name evidence="14" type="ORF">FHX74_001949</name>
</gene>
<dbReference type="AlphaFoldDB" id="A0A7W3ISC3"/>
<dbReference type="NCBIfam" id="TIGR00676">
    <property type="entry name" value="fadh2"/>
    <property type="match status" value="1"/>
</dbReference>
<dbReference type="Gene3D" id="3.20.20.220">
    <property type="match status" value="1"/>
</dbReference>
<evidence type="ECO:0000313" key="15">
    <source>
        <dbReference type="Proteomes" id="UP000523079"/>
    </source>
</evidence>
<protein>
    <recommendedName>
        <fullName evidence="12">Methylenetetrahydrofolate reductase</fullName>
        <ecNumber evidence="12">1.5.1.54</ecNumber>
    </recommendedName>
</protein>
<evidence type="ECO:0000256" key="2">
    <source>
        <dbReference type="ARBA" id="ARBA00004777"/>
    </source>
</evidence>
<reference evidence="14 15" key="1">
    <citation type="submission" date="2020-07" db="EMBL/GenBank/DDBJ databases">
        <title>Sequencing the genomes of 1000 actinobacteria strains.</title>
        <authorList>
            <person name="Klenk H.-P."/>
        </authorList>
    </citation>
    <scope>NUCLEOTIDE SEQUENCE [LARGE SCALE GENOMIC DNA]</scope>
    <source>
        <strain evidence="14 15">DSM 100723</strain>
    </source>
</reference>
<dbReference type="InterPro" id="IPR004620">
    <property type="entry name" value="MTHF_reductase_bac"/>
</dbReference>
<dbReference type="GO" id="GO:0071949">
    <property type="term" value="F:FAD binding"/>
    <property type="evidence" value="ECO:0007669"/>
    <property type="project" value="TreeGrafter"/>
</dbReference>
<comment type="catalytic activity">
    <reaction evidence="11">
        <text>(6S)-5-methyl-5,6,7,8-tetrahydrofolate + NAD(+) = (6R)-5,10-methylene-5,6,7,8-tetrahydrofolate + NADH + H(+)</text>
        <dbReference type="Rhea" id="RHEA:19821"/>
        <dbReference type="ChEBI" id="CHEBI:15378"/>
        <dbReference type="ChEBI" id="CHEBI:15636"/>
        <dbReference type="ChEBI" id="CHEBI:18608"/>
        <dbReference type="ChEBI" id="CHEBI:57540"/>
        <dbReference type="ChEBI" id="CHEBI:57945"/>
        <dbReference type="EC" id="1.5.1.54"/>
    </reaction>
    <physiologicalReaction direction="right-to-left" evidence="11">
        <dbReference type="Rhea" id="RHEA:19823"/>
    </physiologicalReaction>
</comment>
<proteinExistence type="inferred from homology"/>
<comment type="caution">
    <text evidence="14">The sequence shown here is derived from an EMBL/GenBank/DDBJ whole genome shotgun (WGS) entry which is preliminary data.</text>
</comment>
<name>A0A7W3ISC3_9ACTN</name>
<keyword evidence="7 12" id="KW-0560">Oxidoreductase</keyword>
<evidence type="ECO:0000256" key="5">
    <source>
        <dbReference type="ARBA" id="ARBA00022630"/>
    </source>
</evidence>
<evidence type="ECO:0000256" key="1">
    <source>
        <dbReference type="ARBA" id="ARBA00001974"/>
    </source>
</evidence>
<dbReference type="Pfam" id="PF02219">
    <property type="entry name" value="MTHFR"/>
    <property type="match status" value="1"/>
</dbReference>
<accession>A0A7W3ISC3</accession>
<evidence type="ECO:0000256" key="13">
    <source>
        <dbReference type="SAM" id="MobiDB-lite"/>
    </source>
</evidence>
<dbReference type="UniPathway" id="UPA00193"/>
<feature type="compositionally biased region" description="Low complexity" evidence="13">
    <location>
        <begin position="9"/>
        <end position="26"/>
    </location>
</feature>
<dbReference type="PANTHER" id="PTHR45754:SF3">
    <property type="entry name" value="METHYLENETETRAHYDROFOLATE REDUCTASE (NADPH)"/>
    <property type="match status" value="1"/>
</dbReference>
<dbReference type="EC" id="1.5.1.54" evidence="12"/>
<sequence>MSAATDLRPGQPSASASMPASLPAGATRGKPDPTITDLLATAGRPLFSFELFPPRDEEQERQLWLTVRRLEALAPDFVSITYGANGSTRGRTIRATQQVAENTTLRTMGHLTCAGQSRDELRRAVGAYADVGVRHVLAIRGDMPGGPTEPWVRHPEGLANATELVELVTSLGDFCVGVAAFPDVHPQARDADLDARILVEKARAGAGFAITQLFFTAQRYFELVDRVRSLGCDIPIIPGIQPVTQLRQIRRFAELSGADLPPAVVARLQGAGDEPGAVSRVGVEIAAELSEELLAGGAPGLHLYTLNRSRATREIYARLHPGSRRP</sequence>
<evidence type="ECO:0000313" key="14">
    <source>
        <dbReference type="EMBL" id="MBA8794330.1"/>
    </source>
</evidence>
<dbReference type="InterPro" id="IPR003171">
    <property type="entry name" value="Mehydrof_redctse-like"/>
</dbReference>
<evidence type="ECO:0000256" key="9">
    <source>
        <dbReference type="ARBA" id="ARBA00023167"/>
    </source>
</evidence>
<comment type="similarity">
    <text evidence="3 12">Belongs to the methylenetetrahydrofolate reductase family.</text>
</comment>